<dbReference type="InterPro" id="IPR053137">
    <property type="entry name" value="NLR-like"/>
</dbReference>
<dbReference type="Gene3D" id="3.40.50.300">
    <property type="entry name" value="P-loop containing nucleotide triphosphate hydrolases"/>
    <property type="match status" value="1"/>
</dbReference>
<dbReference type="InterPro" id="IPR041664">
    <property type="entry name" value="AAA_16"/>
</dbReference>
<reference evidence="2 3" key="1">
    <citation type="submission" date="2023-07" db="EMBL/GenBank/DDBJ databases">
        <title>Sequencing the genomes of 1000 actinobacteria strains.</title>
        <authorList>
            <person name="Klenk H.-P."/>
        </authorList>
    </citation>
    <scope>NUCLEOTIDE SEQUENCE [LARGE SCALE GENOMIC DNA]</scope>
    <source>
        <strain evidence="2 3">DSM 43749</strain>
    </source>
</reference>
<dbReference type="PRINTS" id="PR00364">
    <property type="entry name" value="DISEASERSIST"/>
</dbReference>
<dbReference type="Gene3D" id="1.25.40.10">
    <property type="entry name" value="Tetratricopeptide repeat domain"/>
    <property type="match status" value="2"/>
</dbReference>
<dbReference type="SUPFAM" id="SSF48452">
    <property type="entry name" value="TPR-like"/>
    <property type="match status" value="3"/>
</dbReference>
<sequence length="783" mass="83652">MAAPAASVSGNVTGAGGTTIGALHGTLLQGNLVVGGPGVPAMESIPATPGLGRIPAGSDLFIGRTNELERLDAAVAGSGRAVVVTVHGLGGVGKSTLAAHFAHLHTDRYTPVWWITADSPAAIDTGLADLATTLAPQAAGAPLEQRTELGVRWLATHDRWLLVLDNLTTPADAAGLLERVRTGTIVITSRQGTGWRGVATIPLDVLPAEEAVELLTRIVRGERPDADLTDADRLCEELGWLPLAIEQTGAYLAQTRITPPAYLDLLKRYPARMFTATAEGGDAQRTMARVWHVTLDRLADTPLAGRVLRHLAWYAPDAIPRTLLVGMLDEPDLSEALGRLAAYSMITLTDDTIGVHRLVQALTRTPDPTDPHRQPTDIAHARDTTATALATVLTGTDPDLPADWPVFQTVLPHARALLDHTHTHTDTDTEPLCRLADRLGVYLDGQGDTTTAIALHTRSTHSHQRLHGPDHPNTLGSRNNLAGAYRSAGDLKRAIPLYEAVLTDAERVLGPDHPNTLGSRNSLAGAYRSAGDLKRAIPLYEAVLTDAERVLGPDHPNTLGSRNNLAGAYQSAGDLKRAIPLYEAVLTDAERVLGPDHPNTLTSRNNLAVAYQSAGDLKRAIQLYEAVLTDRQRVLGPDHPNTLTSRNSLAGAYQSAGDLKRAIPLYEAVLTDAERVLGPDHPNTLTSRNNLAGAYRSAGDLKRAIPLHEATLADYERVLGPDHPDTLGSRNSLAGAYRSAGDLKRAIPLYEAVLTDAERVLGPDHHLTRTIRSILDTTTSGHH</sequence>
<dbReference type="InterPro" id="IPR011990">
    <property type="entry name" value="TPR-like_helical_dom_sf"/>
</dbReference>
<gene>
    <name evidence="2" type="ORF">J2S66_004754</name>
</gene>
<name>A0ABU1Q0F2_9PSEU</name>
<dbReference type="PANTHER" id="PTHR46082:SF6">
    <property type="entry name" value="AAA+ ATPASE DOMAIN-CONTAINING PROTEIN-RELATED"/>
    <property type="match status" value="1"/>
</dbReference>
<dbReference type="Pfam" id="PF13374">
    <property type="entry name" value="TPR_10"/>
    <property type="match status" value="2"/>
</dbReference>
<evidence type="ECO:0000313" key="2">
    <source>
        <dbReference type="EMBL" id="MDR6596370.1"/>
    </source>
</evidence>
<keyword evidence="3" id="KW-1185">Reference proteome</keyword>
<proteinExistence type="predicted"/>
<organism evidence="2 3">
    <name type="scientific">Saccharothrix longispora</name>
    <dbReference type="NCBI Taxonomy" id="33920"/>
    <lineage>
        <taxon>Bacteria</taxon>
        <taxon>Bacillati</taxon>
        <taxon>Actinomycetota</taxon>
        <taxon>Actinomycetes</taxon>
        <taxon>Pseudonocardiales</taxon>
        <taxon>Pseudonocardiaceae</taxon>
        <taxon>Saccharothrix</taxon>
    </lineage>
</organism>
<comment type="caution">
    <text evidence="2">The sequence shown here is derived from an EMBL/GenBank/DDBJ whole genome shotgun (WGS) entry which is preliminary data.</text>
</comment>
<evidence type="ECO:0000259" key="1">
    <source>
        <dbReference type="Pfam" id="PF13191"/>
    </source>
</evidence>
<dbReference type="RefSeq" id="WP_310309447.1">
    <property type="nucleotide sequence ID" value="NZ_BAAAXB010000001.1"/>
</dbReference>
<feature type="domain" description="Orc1-like AAA ATPase" evidence="1">
    <location>
        <begin position="61"/>
        <end position="173"/>
    </location>
</feature>
<protein>
    <submittedName>
        <fullName evidence="2">Tetratricopeptide (TPR) repeat protein</fullName>
    </submittedName>
</protein>
<accession>A0ABU1Q0F2</accession>
<dbReference type="Proteomes" id="UP001268819">
    <property type="component" value="Unassembled WGS sequence"/>
</dbReference>
<dbReference type="Pfam" id="PF13191">
    <property type="entry name" value="AAA_16"/>
    <property type="match status" value="1"/>
</dbReference>
<dbReference type="SUPFAM" id="SSF52540">
    <property type="entry name" value="P-loop containing nucleoside triphosphate hydrolases"/>
    <property type="match status" value="1"/>
</dbReference>
<dbReference type="EMBL" id="JAVDSG010000001">
    <property type="protein sequence ID" value="MDR6596370.1"/>
    <property type="molecule type" value="Genomic_DNA"/>
</dbReference>
<dbReference type="Pfam" id="PF13424">
    <property type="entry name" value="TPR_12"/>
    <property type="match status" value="3"/>
</dbReference>
<evidence type="ECO:0000313" key="3">
    <source>
        <dbReference type="Proteomes" id="UP001268819"/>
    </source>
</evidence>
<dbReference type="PANTHER" id="PTHR46082">
    <property type="entry name" value="ATP/GTP-BINDING PROTEIN-RELATED"/>
    <property type="match status" value="1"/>
</dbReference>
<dbReference type="InterPro" id="IPR027417">
    <property type="entry name" value="P-loop_NTPase"/>
</dbReference>